<evidence type="ECO:0000313" key="2">
    <source>
        <dbReference type="EMBL" id="KGF50392.1"/>
    </source>
</evidence>
<dbReference type="PROSITE" id="PS51257">
    <property type="entry name" value="PROKAR_LIPOPROTEIN"/>
    <property type="match status" value="1"/>
</dbReference>
<gene>
    <name evidence="2" type="ORF">HMPREF0654_01595</name>
</gene>
<proteinExistence type="predicted"/>
<dbReference type="RefSeq" id="WP_004355590.1">
    <property type="nucleotide sequence ID" value="NZ_JRNR01000004.1"/>
</dbReference>
<feature type="chain" id="PRO_5001918571" description="Lipoprotein" evidence="1">
    <location>
        <begin position="22"/>
        <end position="127"/>
    </location>
</feature>
<evidence type="ECO:0000256" key="1">
    <source>
        <dbReference type="SAM" id="SignalP"/>
    </source>
</evidence>
<name>A0A096C625_9BACT</name>
<reference evidence="2 3" key="1">
    <citation type="submission" date="2014-07" db="EMBL/GenBank/DDBJ databases">
        <authorList>
            <person name="McCorrison J."/>
            <person name="Sanka R."/>
            <person name="Torralba M."/>
            <person name="Gillis M."/>
            <person name="Haft D.H."/>
            <person name="Methe B."/>
            <person name="Sutton G."/>
            <person name="Nelson K.E."/>
        </authorList>
    </citation>
    <scope>NUCLEOTIDE SEQUENCE [LARGE SCALE GENOMIC DNA]</scope>
    <source>
        <strain evidence="2 3">DNF00882</strain>
    </source>
</reference>
<organism evidence="2 3">
    <name type="scientific">Prevotella disiens DNF00882</name>
    <dbReference type="NCBI Taxonomy" id="1401075"/>
    <lineage>
        <taxon>Bacteria</taxon>
        <taxon>Pseudomonadati</taxon>
        <taxon>Bacteroidota</taxon>
        <taxon>Bacteroidia</taxon>
        <taxon>Bacteroidales</taxon>
        <taxon>Prevotellaceae</taxon>
        <taxon>Prevotella</taxon>
    </lineage>
</organism>
<keyword evidence="1" id="KW-0732">Signal</keyword>
<comment type="caution">
    <text evidence="2">The sequence shown here is derived from an EMBL/GenBank/DDBJ whole genome shotgun (WGS) entry which is preliminary data.</text>
</comment>
<evidence type="ECO:0008006" key="4">
    <source>
        <dbReference type="Google" id="ProtNLM"/>
    </source>
</evidence>
<sequence length="127" mass="14268">MKQYILIIALALMACTFSSCHNDSDEYMTDITIVVNSKEATKIDRVQATATITNLNSKQVFNSTNFDGNTLTETVLRGAYKIALDGIIRYIDKNNEIRVRSFRSTTDFISVGESNNPPIEMQTIFTD</sequence>
<dbReference type="EMBL" id="JRNR01000004">
    <property type="protein sequence ID" value="KGF50392.1"/>
    <property type="molecule type" value="Genomic_DNA"/>
</dbReference>
<dbReference type="Proteomes" id="UP000029538">
    <property type="component" value="Unassembled WGS sequence"/>
</dbReference>
<evidence type="ECO:0000313" key="3">
    <source>
        <dbReference type="Proteomes" id="UP000029538"/>
    </source>
</evidence>
<dbReference type="AlphaFoldDB" id="A0A096C625"/>
<feature type="signal peptide" evidence="1">
    <location>
        <begin position="1"/>
        <end position="21"/>
    </location>
</feature>
<accession>A0A096C625</accession>
<protein>
    <recommendedName>
        <fullName evidence="4">Lipoprotein</fullName>
    </recommendedName>
</protein>